<dbReference type="Proteomes" id="UP001183648">
    <property type="component" value="Unassembled WGS sequence"/>
</dbReference>
<name>A0ABU2BZL4_9ACTN</name>
<protein>
    <submittedName>
        <fullName evidence="2">Membrane protein YczE</fullName>
    </submittedName>
</protein>
<feature type="transmembrane region" description="Helical" evidence="1">
    <location>
        <begin position="171"/>
        <end position="192"/>
    </location>
</feature>
<gene>
    <name evidence="2" type="ORF">J2S63_003398</name>
</gene>
<feature type="transmembrane region" description="Helical" evidence="1">
    <location>
        <begin position="53"/>
        <end position="71"/>
    </location>
</feature>
<dbReference type="PANTHER" id="PTHR40078:SF1">
    <property type="entry name" value="INTEGRAL MEMBRANE PROTEIN"/>
    <property type="match status" value="1"/>
</dbReference>
<keyword evidence="1" id="KW-0472">Membrane</keyword>
<sequence>MTRSRRHPVLRGAQLLLGCVVLGVGVTLALVPRLGSDGYSTLVNGLSIGLDVSFLWMSVVVGLAFVGLGWVRGVRPGIGTITQVAVVSLVVNLGLEVVDQPDALWARLVLLVAAFPVLAAGIALYLGVGLGAGPVEAAALGFDPPVPFAVSYNTAQLLGALVGWWQGAAVGLGTIVVIVLLGPAVALAARLLRQDLHQPGTRAAEAAEAASA</sequence>
<reference evidence="2 3" key="1">
    <citation type="submission" date="2023-07" db="EMBL/GenBank/DDBJ databases">
        <title>Sequencing the genomes of 1000 actinobacteria strains.</title>
        <authorList>
            <person name="Klenk H.-P."/>
        </authorList>
    </citation>
    <scope>NUCLEOTIDE SEQUENCE [LARGE SCALE GENOMIC DNA]</scope>
    <source>
        <strain evidence="2 3">DSM 19426</strain>
    </source>
</reference>
<evidence type="ECO:0000313" key="2">
    <source>
        <dbReference type="EMBL" id="MDR7363845.1"/>
    </source>
</evidence>
<dbReference type="Pfam" id="PF19700">
    <property type="entry name" value="DUF6198"/>
    <property type="match status" value="1"/>
</dbReference>
<dbReference type="InterPro" id="IPR038750">
    <property type="entry name" value="YczE/YyaS-like"/>
</dbReference>
<evidence type="ECO:0000256" key="1">
    <source>
        <dbReference type="SAM" id="Phobius"/>
    </source>
</evidence>
<proteinExistence type="predicted"/>
<feature type="transmembrane region" description="Helical" evidence="1">
    <location>
        <begin position="104"/>
        <end position="126"/>
    </location>
</feature>
<keyword evidence="1" id="KW-1133">Transmembrane helix</keyword>
<comment type="caution">
    <text evidence="2">The sequence shown here is derived from an EMBL/GenBank/DDBJ whole genome shotgun (WGS) entry which is preliminary data.</text>
</comment>
<dbReference type="EMBL" id="JAVDYG010000001">
    <property type="protein sequence ID" value="MDR7363845.1"/>
    <property type="molecule type" value="Genomic_DNA"/>
</dbReference>
<evidence type="ECO:0000313" key="3">
    <source>
        <dbReference type="Proteomes" id="UP001183648"/>
    </source>
</evidence>
<accession>A0ABU2BZL4</accession>
<dbReference type="RefSeq" id="WP_310304718.1">
    <property type="nucleotide sequence ID" value="NZ_BAAAPS010000005.1"/>
</dbReference>
<keyword evidence="1" id="KW-0812">Transmembrane</keyword>
<keyword evidence="3" id="KW-1185">Reference proteome</keyword>
<organism evidence="2 3">
    <name type="scientific">Nocardioides marmoribigeumensis</name>
    <dbReference type="NCBI Taxonomy" id="433649"/>
    <lineage>
        <taxon>Bacteria</taxon>
        <taxon>Bacillati</taxon>
        <taxon>Actinomycetota</taxon>
        <taxon>Actinomycetes</taxon>
        <taxon>Propionibacteriales</taxon>
        <taxon>Nocardioidaceae</taxon>
        <taxon>Nocardioides</taxon>
    </lineage>
</organism>
<dbReference type="PANTHER" id="PTHR40078">
    <property type="entry name" value="INTEGRAL MEMBRANE PROTEIN-RELATED"/>
    <property type="match status" value="1"/>
</dbReference>